<accession>A0A7L7SGY6</accession>
<dbReference type="KEGG" id="vg:77948546"/>
<dbReference type="InterPro" id="IPR003343">
    <property type="entry name" value="Big_2"/>
</dbReference>
<keyword evidence="3" id="KW-1185">Reference proteome</keyword>
<dbReference type="InterPro" id="IPR008964">
    <property type="entry name" value="Invasin/intimin_cell_adhesion"/>
</dbReference>
<proteinExistence type="predicted"/>
<dbReference type="Proteomes" id="UP000524862">
    <property type="component" value="Segment"/>
</dbReference>
<dbReference type="RefSeq" id="YP_010672271.1">
    <property type="nucleotide sequence ID" value="NC_070976.1"/>
</dbReference>
<dbReference type="GeneID" id="77948546"/>
<dbReference type="Pfam" id="PF02368">
    <property type="entry name" value="Big_2"/>
    <property type="match status" value="1"/>
</dbReference>
<dbReference type="EMBL" id="MT740244">
    <property type="protein sequence ID" value="QOC54794.1"/>
    <property type="molecule type" value="Genomic_DNA"/>
</dbReference>
<evidence type="ECO:0000313" key="2">
    <source>
        <dbReference type="EMBL" id="QOC54794.1"/>
    </source>
</evidence>
<dbReference type="SUPFAM" id="SSF49373">
    <property type="entry name" value="Invasin/intimin cell-adhesion fragments"/>
    <property type="match status" value="1"/>
</dbReference>
<dbReference type="Gene3D" id="2.60.40.1080">
    <property type="match status" value="1"/>
</dbReference>
<dbReference type="SMART" id="SM00635">
    <property type="entry name" value="BID_2"/>
    <property type="match status" value="1"/>
</dbReference>
<sequence>MFTGSYGKLETNTAIVTINEKTVEVESVELDKITAEVNVGETIDLKATVKPDGATDKKLTWKSSDTKLATVTQTGKVKGVSEGEVKVTATSSNGKTAECTVTVNVPKPEPDPNTDTE</sequence>
<reference evidence="2 3" key="1">
    <citation type="submission" date="2020-07" db="EMBL/GenBank/DDBJ databases">
        <title>Bacteriophages application to control Proteus mirabilis infection.</title>
        <authorList>
            <person name="Connerton I.F."/>
        </authorList>
    </citation>
    <scope>NUCLEOTIDE SEQUENCE [LARGE SCALE GENOMIC DNA]</scope>
</reference>
<evidence type="ECO:0000259" key="1">
    <source>
        <dbReference type="SMART" id="SM00635"/>
    </source>
</evidence>
<feature type="domain" description="BIG2" evidence="1">
    <location>
        <begin position="24"/>
        <end position="101"/>
    </location>
</feature>
<organism evidence="2 3">
    <name type="scientific">Proteus phage 3H10_20</name>
    <dbReference type="NCBI Taxonomy" id="2772448"/>
    <lineage>
        <taxon>Viruses</taxon>
        <taxon>Duplodnaviria</taxon>
        <taxon>Heunggongvirae</taxon>
        <taxon>Uroviricota</taxon>
        <taxon>Caudoviricetes</taxon>
        <taxon>Grimontviridae</taxon>
        <taxon>Privateervirus</taxon>
        <taxon>Privateervirus 3H1020</taxon>
    </lineage>
</organism>
<evidence type="ECO:0000313" key="3">
    <source>
        <dbReference type="Proteomes" id="UP000524862"/>
    </source>
</evidence>
<protein>
    <submittedName>
        <fullName evidence="2">Capsid protein</fullName>
    </submittedName>
</protein>
<name>A0A7L7SGY6_9CAUD</name>